<sequence>MARVRTSLPSPVPDDIWDTGLAPSPSASVRMSEFGEIPSLYQKLRLLIDHGHYGDWTALAAAFGVNSPSTVQAWGHGGARQKKDWVPAAHQSKLVDVFAKAFAERHYSAQRIREVILLPISDFEAEVKGASFARLEEVIATAGRTGVCEVFTRSSRLGMVRRHGARQHEPQCTIPMGAPFRIEVSTPIESGHACALQHAGALWGSVDVSFDRSSHRLHVPGFTDHGTLDFVEENDHPGPHRFVILQSRTALPAGLLANLHQDSVLDPRTLGELAAVFAALKDEHRRIYVVEIAFTAPGRRTASEGTT</sequence>
<evidence type="ECO:0000313" key="1">
    <source>
        <dbReference type="EMBL" id="ABS65495.1"/>
    </source>
</evidence>
<keyword evidence="2" id="KW-1185">Reference proteome</keyword>
<evidence type="ECO:0000313" key="2">
    <source>
        <dbReference type="Proteomes" id="UP000002417"/>
    </source>
</evidence>
<dbReference type="KEGG" id="xau:Xaut_0237"/>
<dbReference type="Proteomes" id="UP000002417">
    <property type="component" value="Chromosome"/>
</dbReference>
<dbReference type="AlphaFoldDB" id="A7IBV2"/>
<protein>
    <submittedName>
        <fullName evidence="1">Uncharacterized protein</fullName>
    </submittedName>
</protein>
<name>A7IBV2_XANP2</name>
<dbReference type="STRING" id="78245.Xaut_0237"/>
<dbReference type="eggNOG" id="ENOG502ZE7S">
    <property type="taxonomic scope" value="Bacteria"/>
</dbReference>
<proteinExistence type="predicted"/>
<dbReference type="EMBL" id="CP000781">
    <property type="protein sequence ID" value="ABS65495.1"/>
    <property type="molecule type" value="Genomic_DNA"/>
</dbReference>
<reference evidence="1 2" key="1">
    <citation type="submission" date="2007-07" db="EMBL/GenBank/DDBJ databases">
        <title>Complete sequence of chromosome of Xanthobacter autotrophicus Py2.</title>
        <authorList>
            <consortium name="US DOE Joint Genome Institute"/>
            <person name="Copeland A."/>
            <person name="Lucas S."/>
            <person name="Lapidus A."/>
            <person name="Barry K."/>
            <person name="Glavina del Rio T."/>
            <person name="Hammon N."/>
            <person name="Israni S."/>
            <person name="Dalin E."/>
            <person name="Tice H."/>
            <person name="Pitluck S."/>
            <person name="Sims D."/>
            <person name="Brettin T."/>
            <person name="Bruce D."/>
            <person name="Detter J.C."/>
            <person name="Han C."/>
            <person name="Tapia R."/>
            <person name="Brainard J."/>
            <person name="Schmutz J."/>
            <person name="Larimer F."/>
            <person name="Land M."/>
            <person name="Hauser L."/>
            <person name="Kyrpides N."/>
            <person name="Kim E."/>
            <person name="Ensigns S.A."/>
            <person name="Richardson P."/>
        </authorList>
    </citation>
    <scope>NUCLEOTIDE SEQUENCE [LARGE SCALE GENOMIC DNA]</scope>
    <source>
        <strain evidence="2">ATCC BAA-1158 / Py2</strain>
    </source>
</reference>
<gene>
    <name evidence="1" type="ordered locus">Xaut_0237</name>
</gene>
<accession>A7IBV2</accession>
<dbReference type="HOGENOM" id="CLU_905987_0_0_5"/>
<organism evidence="1 2">
    <name type="scientific">Xanthobacter autotrophicus (strain ATCC BAA-1158 / Py2)</name>
    <dbReference type="NCBI Taxonomy" id="78245"/>
    <lineage>
        <taxon>Bacteria</taxon>
        <taxon>Pseudomonadati</taxon>
        <taxon>Pseudomonadota</taxon>
        <taxon>Alphaproteobacteria</taxon>
        <taxon>Hyphomicrobiales</taxon>
        <taxon>Xanthobacteraceae</taxon>
        <taxon>Xanthobacter</taxon>
    </lineage>
</organism>